<keyword evidence="3" id="KW-1185">Reference proteome</keyword>
<dbReference type="PROSITE" id="PS50006">
    <property type="entry name" value="FHA_DOMAIN"/>
    <property type="match status" value="1"/>
</dbReference>
<dbReference type="CDD" id="cd00060">
    <property type="entry name" value="FHA"/>
    <property type="match status" value="1"/>
</dbReference>
<dbReference type="PATRIC" id="fig|28128.5.peg.1597"/>
<dbReference type="STRING" id="28128.HMPREF3226_01558"/>
<comment type="caution">
    <text evidence="2">The sequence shown here is derived from an EMBL/GenBank/DDBJ whole genome shotgun (WGS) entry which is preliminary data.</text>
</comment>
<sequence length="178" mass="20271">MKRVKCPKCDNFIMFDETKYKSGQRLVFECSQCGKQFGIRIGVSKLRKTQKEENSTTPQDVAENRYGWLQVIENVFHYNQAIPLQLGENVIGRYMKGNVINCPIETVDPSIDMTHCSISVMKDKYGKLKYILKDGPSYTGTFVQNEILGNAERRIIHDGTLFTIGATSIILHTPENED</sequence>
<feature type="domain" description="FHA" evidence="1">
    <location>
        <begin position="89"/>
        <end position="148"/>
    </location>
</feature>
<organism evidence="2 3">
    <name type="scientific">Prevotella corporis</name>
    <dbReference type="NCBI Taxonomy" id="28128"/>
    <lineage>
        <taxon>Bacteria</taxon>
        <taxon>Pseudomonadati</taxon>
        <taxon>Bacteroidota</taxon>
        <taxon>Bacteroidia</taxon>
        <taxon>Bacteroidales</taxon>
        <taxon>Prevotellaceae</taxon>
        <taxon>Prevotella</taxon>
    </lineage>
</organism>
<protein>
    <submittedName>
        <fullName evidence="2">FHA domain protein</fullName>
    </submittedName>
</protein>
<evidence type="ECO:0000259" key="1">
    <source>
        <dbReference type="PROSITE" id="PS50006"/>
    </source>
</evidence>
<accession>A0A133Q6T6</accession>
<dbReference type="Proteomes" id="UP000070533">
    <property type="component" value="Unassembled WGS sequence"/>
</dbReference>
<evidence type="ECO:0000313" key="2">
    <source>
        <dbReference type="EMBL" id="KXA38597.1"/>
    </source>
</evidence>
<proteinExistence type="predicted"/>
<dbReference type="Gene3D" id="2.60.200.20">
    <property type="match status" value="1"/>
</dbReference>
<name>A0A133Q6T6_9BACT</name>
<dbReference type="Pfam" id="PF00498">
    <property type="entry name" value="FHA"/>
    <property type="match status" value="1"/>
</dbReference>
<dbReference type="OrthoDB" id="949044at2"/>
<dbReference type="InterPro" id="IPR000253">
    <property type="entry name" value="FHA_dom"/>
</dbReference>
<dbReference type="eggNOG" id="COG1716">
    <property type="taxonomic scope" value="Bacteria"/>
</dbReference>
<dbReference type="EMBL" id="LRQG01000109">
    <property type="protein sequence ID" value="KXA38597.1"/>
    <property type="molecule type" value="Genomic_DNA"/>
</dbReference>
<dbReference type="SUPFAM" id="SSF49879">
    <property type="entry name" value="SMAD/FHA domain"/>
    <property type="match status" value="1"/>
</dbReference>
<gene>
    <name evidence="2" type="ORF">HMPREF3226_01558</name>
</gene>
<reference evidence="3" key="1">
    <citation type="submission" date="2016-01" db="EMBL/GenBank/DDBJ databases">
        <authorList>
            <person name="Mitreva M."/>
            <person name="Pepin K.H."/>
            <person name="Mihindukulasuriya K.A."/>
            <person name="Fulton R."/>
            <person name="Fronick C."/>
            <person name="O'Laughlin M."/>
            <person name="Miner T."/>
            <person name="Herter B."/>
            <person name="Rosa B.A."/>
            <person name="Cordes M."/>
            <person name="Tomlinson C."/>
            <person name="Wollam A."/>
            <person name="Palsikar V.B."/>
            <person name="Mardis E.R."/>
            <person name="Wilson R.K."/>
        </authorList>
    </citation>
    <scope>NUCLEOTIDE SEQUENCE [LARGE SCALE GENOMIC DNA]</scope>
    <source>
        <strain evidence="3">MJR7716</strain>
    </source>
</reference>
<dbReference type="InterPro" id="IPR008984">
    <property type="entry name" value="SMAD_FHA_dom_sf"/>
</dbReference>
<evidence type="ECO:0000313" key="3">
    <source>
        <dbReference type="Proteomes" id="UP000070533"/>
    </source>
</evidence>
<dbReference type="AlphaFoldDB" id="A0A133Q6T6"/>
<dbReference type="RefSeq" id="WP_025877104.1">
    <property type="nucleotide sequence ID" value="NZ_BAAAXP010000009.1"/>
</dbReference>